<keyword evidence="6" id="KW-0464">Manganese</keyword>
<evidence type="ECO:0000256" key="6">
    <source>
        <dbReference type="ARBA" id="ARBA00023211"/>
    </source>
</evidence>
<evidence type="ECO:0000256" key="5">
    <source>
        <dbReference type="ARBA" id="ARBA00022801"/>
    </source>
</evidence>
<dbReference type="PANTHER" id="PTHR32494">
    <property type="entry name" value="ALLANTOATE DEIMINASE-RELATED"/>
    <property type="match status" value="1"/>
</dbReference>
<dbReference type="GO" id="GO:0047652">
    <property type="term" value="F:allantoate deiminase activity"/>
    <property type="evidence" value="ECO:0007669"/>
    <property type="project" value="UniProtKB-EC"/>
</dbReference>
<proteinExistence type="inferred from homology"/>
<comment type="caution">
    <text evidence="8">The sequence shown here is derived from an EMBL/GenBank/DDBJ whole genome shotgun (WGS) entry which is preliminary data.</text>
</comment>
<keyword evidence="9" id="KW-1185">Reference proteome</keyword>
<name>A0ABT6KNK8_9MICO</name>
<sequence>MGDAQRVMDRSNELAAISADPDHLVRVHLTPEHKAANELVASWMEEAGLSTWQDAAGNQCGRLEGREPDLPALLLGSHIDTVPDAGRYDGMLGVLLAIEVVARLRDRASELPFAIEVVAFSDEEGTRFGNALMGSRALSGQWDDEWWDLRDEDGISLAEAFVDFGLDPARLPGAFRRPEQFVGYLEAHIEQGPWLEDADRALGVVTSIAGARRFEFTMIGKAGHAGGSPYDRRRDALVGASELVVEIERISKERHVIGTVGKLEVLPGGVNVIPGRVDFSLDLRAEFDDDRDEALRAIREAAKEIAARRRLEFHAEEMYRADAVMCDLDLRSAVEAGIRATGDAEPMAMWSRAGHDGMAVVAVAPIAMLFIRCKGGVSHHPDESVTKADVAVALDAYEAAVLELAKQR</sequence>
<keyword evidence="4" id="KW-0479">Metal-binding</keyword>
<feature type="domain" description="Peptidase M20 dimerisation" evidence="7">
    <location>
        <begin position="209"/>
        <end position="308"/>
    </location>
</feature>
<accession>A0ABT6KNK8</accession>
<dbReference type="Proteomes" id="UP001160142">
    <property type="component" value="Unassembled WGS sequence"/>
</dbReference>
<comment type="cofactor">
    <cofactor evidence="1">
        <name>Mn(2+)</name>
        <dbReference type="ChEBI" id="CHEBI:29035"/>
    </cofactor>
</comment>
<gene>
    <name evidence="8" type="ORF">M2152_001772</name>
</gene>
<evidence type="ECO:0000313" key="9">
    <source>
        <dbReference type="Proteomes" id="UP001160142"/>
    </source>
</evidence>
<dbReference type="InterPro" id="IPR011650">
    <property type="entry name" value="Peptidase_M20_dimer"/>
</dbReference>
<evidence type="ECO:0000256" key="4">
    <source>
        <dbReference type="ARBA" id="ARBA00022723"/>
    </source>
</evidence>
<reference evidence="8 9" key="1">
    <citation type="submission" date="2023-04" db="EMBL/GenBank/DDBJ databases">
        <title>Genome Encyclopedia of Bacteria and Archaea VI: Functional Genomics of Type Strains.</title>
        <authorList>
            <person name="Whitman W."/>
        </authorList>
    </citation>
    <scope>NUCLEOTIDE SEQUENCE [LARGE SCALE GENOMIC DNA]</scope>
    <source>
        <strain evidence="8 9">SG_E_30_P1</strain>
    </source>
</reference>
<keyword evidence="5 8" id="KW-0378">Hydrolase</keyword>
<dbReference type="InterPro" id="IPR001261">
    <property type="entry name" value="ArgE/DapE_CS"/>
</dbReference>
<evidence type="ECO:0000256" key="2">
    <source>
        <dbReference type="ARBA" id="ARBA00006153"/>
    </source>
</evidence>
<dbReference type="EMBL" id="JARXVQ010000001">
    <property type="protein sequence ID" value="MDH6181590.1"/>
    <property type="molecule type" value="Genomic_DNA"/>
</dbReference>
<comment type="subunit">
    <text evidence="3">Homodimer.</text>
</comment>
<evidence type="ECO:0000256" key="1">
    <source>
        <dbReference type="ARBA" id="ARBA00001936"/>
    </source>
</evidence>
<dbReference type="SUPFAM" id="SSF55031">
    <property type="entry name" value="Bacterial exopeptidase dimerisation domain"/>
    <property type="match status" value="1"/>
</dbReference>
<dbReference type="NCBIfam" id="NF006775">
    <property type="entry name" value="PRK09290.2-5"/>
    <property type="match status" value="1"/>
</dbReference>
<dbReference type="RefSeq" id="WP_322133898.1">
    <property type="nucleotide sequence ID" value="NZ_CP085036.1"/>
</dbReference>
<dbReference type="PROSITE" id="PS00758">
    <property type="entry name" value="ARGE_DAPE_CPG2_1"/>
    <property type="match status" value="1"/>
</dbReference>
<dbReference type="CDD" id="cd03884">
    <property type="entry name" value="M20_bAS"/>
    <property type="match status" value="1"/>
</dbReference>
<dbReference type="NCBIfam" id="TIGR01879">
    <property type="entry name" value="hydantase"/>
    <property type="match status" value="1"/>
</dbReference>
<comment type="similarity">
    <text evidence="2">Belongs to the peptidase M20 family.</text>
</comment>
<evidence type="ECO:0000256" key="3">
    <source>
        <dbReference type="ARBA" id="ARBA00011738"/>
    </source>
</evidence>
<dbReference type="Gene3D" id="3.40.630.10">
    <property type="entry name" value="Zn peptidases"/>
    <property type="match status" value="1"/>
</dbReference>
<dbReference type="PANTHER" id="PTHR32494:SF19">
    <property type="entry name" value="ALLANTOATE DEIMINASE-RELATED"/>
    <property type="match status" value="1"/>
</dbReference>
<evidence type="ECO:0000259" key="7">
    <source>
        <dbReference type="Pfam" id="PF07687"/>
    </source>
</evidence>
<dbReference type="SUPFAM" id="SSF53187">
    <property type="entry name" value="Zn-dependent exopeptidases"/>
    <property type="match status" value="1"/>
</dbReference>
<dbReference type="Gene3D" id="3.30.70.360">
    <property type="match status" value="1"/>
</dbReference>
<dbReference type="InterPro" id="IPR010158">
    <property type="entry name" value="Amidase_Cbmase"/>
</dbReference>
<evidence type="ECO:0000313" key="8">
    <source>
        <dbReference type="EMBL" id="MDH6181590.1"/>
    </source>
</evidence>
<dbReference type="Pfam" id="PF01546">
    <property type="entry name" value="Peptidase_M20"/>
    <property type="match status" value="1"/>
</dbReference>
<dbReference type="PIRSF" id="PIRSF001235">
    <property type="entry name" value="Amidase_carbamoylase"/>
    <property type="match status" value="1"/>
</dbReference>
<dbReference type="InterPro" id="IPR036264">
    <property type="entry name" value="Bact_exopeptidase_dim_dom"/>
</dbReference>
<dbReference type="Pfam" id="PF07687">
    <property type="entry name" value="M20_dimer"/>
    <property type="match status" value="1"/>
</dbReference>
<protein>
    <submittedName>
        <fullName evidence="8">Allantoate deiminase</fullName>
        <ecNumber evidence="8">3.5.3.9</ecNumber>
    </submittedName>
</protein>
<dbReference type="InterPro" id="IPR002933">
    <property type="entry name" value="Peptidase_M20"/>
</dbReference>
<dbReference type="EC" id="3.5.3.9" evidence="8"/>
<organism evidence="8 9">
    <name type="scientific">Antiquaquibacter oligotrophicus</name>
    <dbReference type="NCBI Taxonomy" id="2880260"/>
    <lineage>
        <taxon>Bacteria</taxon>
        <taxon>Bacillati</taxon>
        <taxon>Actinomycetota</taxon>
        <taxon>Actinomycetes</taxon>
        <taxon>Micrococcales</taxon>
        <taxon>Microbacteriaceae</taxon>
        <taxon>Antiquaquibacter</taxon>
    </lineage>
</organism>